<evidence type="ECO:0000259" key="8">
    <source>
        <dbReference type="PROSITE" id="PS50011"/>
    </source>
</evidence>
<feature type="compositionally biased region" description="Basic and acidic residues" evidence="6">
    <location>
        <begin position="354"/>
        <end position="366"/>
    </location>
</feature>
<keyword evidence="2" id="KW-0808">Transferase</keyword>
<feature type="region of interest" description="Disordered" evidence="6">
    <location>
        <begin position="240"/>
        <end position="271"/>
    </location>
</feature>
<keyword evidence="3" id="KW-0547">Nucleotide-binding</keyword>
<protein>
    <recommendedName>
        <fullName evidence="8">Protein kinase domain-containing protein</fullName>
    </recommendedName>
</protein>
<feature type="region of interest" description="Disordered" evidence="6">
    <location>
        <begin position="319"/>
        <end position="386"/>
    </location>
</feature>
<keyword evidence="1" id="KW-0723">Serine/threonine-protein kinase</keyword>
<dbReference type="SUPFAM" id="SSF56112">
    <property type="entry name" value="Protein kinase-like (PK-like)"/>
    <property type="match status" value="1"/>
</dbReference>
<evidence type="ECO:0000256" key="2">
    <source>
        <dbReference type="ARBA" id="ARBA00022679"/>
    </source>
</evidence>
<accession>A0ABR3BPA5</accession>
<evidence type="ECO:0000313" key="9">
    <source>
        <dbReference type="EMBL" id="KAL0247018.1"/>
    </source>
</evidence>
<proteinExistence type="predicted"/>
<dbReference type="PANTHER" id="PTHR24056:SF546">
    <property type="entry name" value="CYCLIN-DEPENDENT KINASE 12"/>
    <property type="match status" value="1"/>
</dbReference>
<gene>
    <name evidence="9" type="ORF">I308_104051</name>
</gene>
<comment type="caution">
    <text evidence="9">The sequence shown here is derived from an EMBL/GenBank/DDBJ whole genome shotgun (WGS) entry which is preliminary data.</text>
</comment>
<feature type="compositionally biased region" description="Basic and acidic residues" evidence="6">
    <location>
        <begin position="254"/>
        <end position="269"/>
    </location>
</feature>
<feature type="signal peptide" evidence="7">
    <location>
        <begin position="1"/>
        <end position="15"/>
    </location>
</feature>
<reference evidence="9" key="1">
    <citation type="submission" date="2015-01" db="EMBL/GenBank/DDBJ databases">
        <authorList>
            <consortium name="The Broad Institute Genomics Platform"/>
            <person name="Cuomo C."/>
            <person name="Litvintseva A."/>
            <person name="Chen Y."/>
            <person name="Heitman J."/>
            <person name="Sun S."/>
            <person name="Springer D."/>
            <person name="Dromer F."/>
            <person name="Young S."/>
            <person name="Zeng Q."/>
            <person name="Gargeya S."/>
            <person name="Abouelleil A."/>
            <person name="Alvarado L."/>
            <person name="Chapman S.B."/>
            <person name="Gainer-Dewar J."/>
            <person name="Goldberg J."/>
            <person name="Griggs A."/>
            <person name="Gujja S."/>
            <person name="Hansen M."/>
            <person name="Howarth C."/>
            <person name="Imamovic A."/>
            <person name="Larimer J."/>
            <person name="Murphy C."/>
            <person name="Naylor J."/>
            <person name="Pearson M."/>
            <person name="Priest M."/>
            <person name="Roberts A."/>
            <person name="Saif S."/>
            <person name="Shea T."/>
            <person name="Sykes S."/>
            <person name="Wortman J."/>
            <person name="Nusbaum C."/>
            <person name="Birren B."/>
        </authorList>
    </citation>
    <scope>NUCLEOTIDE SEQUENCE</scope>
    <source>
        <strain evidence="9">IND107</strain>
    </source>
</reference>
<evidence type="ECO:0000256" key="6">
    <source>
        <dbReference type="SAM" id="MobiDB-lite"/>
    </source>
</evidence>
<evidence type="ECO:0000256" key="7">
    <source>
        <dbReference type="SAM" id="SignalP"/>
    </source>
</evidence>
<evidence type="ECO:0000256" key="1">
    <source>
        <dbReference type="ARBA" id="ARBA00022527"/>
    </source>
</evidence>
<dbReference type="Proteomes" id="UP000054399">
    <property type="component" value="Unassembled WGS sequence"/>
</dbReference>
<name>A0ABR3BPA5_9TREE</name>
<dbReference type="PANTHER" id="PTHR24056">
    <property type="entry name" value="CELL DIVISION PROTEIN KINASE"/>
    <property type="match status" value="1"/>
</dbReference>
<feature type="domain" description="Protein kinase" evidence="8">
    <location>
        <begin position="44"/>
        <end position="484"/>
    </location>
</feature>
<sequence length="515" mass="56800">MAFYVIKYILASTLGTLLRCLQQKQTTKPQICTPKEHRNVTTMDRRRLVIGQGRHGAVIAQQVPSVPTIWDNRSEPGTADAGHWIATDLGGLEGWQAVKIVSAPPNGRLKSILPHDIRKEVEILRRLDHSYIVKLIEYHYDTDLLEHCLHFPLFACILTDLFKDPSFPFDPPAAPPSRLSSPNVTTGLSYQLLTALSYMASNDVAHRDINPSNILIDVCGNLKLVDFGTAWSRSSNVKLNSRGGTVARHGRSANRKEQPPSNDEGDRARTSCNVGTGAYRAPEVLFSPVRYDPCAVDSWAAGCVIAQMFRPFGQSYPQGFDGSTSDSDSDIGSGSEKEKEVSSDDNEDPDPLDEPWHHIRKRDGDGSRTGYRTGTTGDGNREMGERQPMFDVSFGTLGLAASIFKIRGTPTPDTWPAFSQLPDAGKIEFPPSQPTPLTSLLIFPHLQEGLDELRAAASEVIEGLLTLDPSGRLTAKKALESRWFEGVDNILVEGVCRPWVDVGKRSLDRKIQSVW</sequence>
<feature type="chain" id="PRO_5047443441" description="Protein kinase domain-containing protein" evidence="7">
    <location>
        <begin position="16"/>
        <end position="515"/>
    </location>
</feature>
<evidence type="ECO:0000313" key="10">
    <source>
        <dbReference type="Proteomes" id="UP000054399"/>
    </source>
</evidence>
<dbReference type="Pfam" id="PF00069">
    <property type="entry name" value="Pkinase"/>
    <property type="match status" value="1"/>
</dbReference>
<dbReference type="InterPro" id="IPR000719">
    <property type="entry name" value="Prot_kinase_dom"/>
</dbReference>
<evidence type="ECO:0000256" key="4">
    <source>
        <dbReference type="ARBA" id="ARBA00022777"/>
    </source>
</evidence>
<dbReference type="Gene3D" id="1.10.510.10">
    <property type="entry name" value="Transferase(Phosphotransferase) domain 1"/>
    <property type="match status" value="2"/>
</dbReference>
<feature type="compositionally biased region" description="Low complexity" evidence="6">
    <location>
        <begin position="319"/>
        <end position="334"/>
    </location>
</feature>
<dbReference type="InterPro" id="IPR050108">
    <property type="entry name" value="CDK"/>
</dbReference>
<evidence type="ECO:0000256" key="3">
    <source>
        <dbReference type="ARBA" id="ARBA00022741"/>
    </source>
</evidence>
<dbReference type="EMBL" id="ATAM02000007">
    <property type="protein sequence ID" value="KAL0247018.1"/>
    <property type="molecule type" value="Genomic_DNA"/>
</dbReference>
<dbReference type="SMART" id="SM00220">
    <property type="entry name" value="S_TKc"/>
    <property type="match status" value="1"/>
</dbReference>
<feature type="compositionally biased region" description="Acidic residues" evidence="6">
    <location>
        <begin position="343"/>
        <end position="353"/>
    </location>
</feature>
<keyword evidence="5" id="KW-0067">ATP-binding</keyword>
<keyword evidence="10" id="KW-1185">Reference proteome</keyword>
<dbReference type="GeneID" id="91990907"/>
<dbReference type="InterPro" id="IPR011009">
    <property type="entry name" value="Kinase-like_dom_sf"/>
</dbReference>
<evidence type="ECO:0000256" key="5">
    <source>
        <dbReference type="ARBA" id="ARBA00022840"/>
    </source>
</evidence>
<organism evidence="9 10">
    <name type="scientific">Cryptococcus tetragattii IND107</name>
    <dbReference type="NCBI Taxonomy" id="1296105"/>
    <lineage>
        <taxon>Eukaryota</taxon>
        <taxon>Fungi</taxon>
        <taxon>Dikarya</taxon>
        <taxon>Basidiomycota</taxon>
        <taxon>Agaricomycotina</taxon>
        <taxon>Tremellomycetes</taxon>
        <taxon>Tremellales</taxon>
        <taxon>Cryptococcaceae</taxon>
        <taxon>Cryptococcus</taxon>
        <taxon>Cryptococcus gattii species complex</taxon>
    </lineage>
</organism>
<keyword evidence="7" id="KW-0732">Signal</keyword>
<keyword evidence="4" id="KW-0418">Kinase</keyword>
<dbReference type="PROSITE" id="PS50011">
    <property type="entry name" value="PROTEIN_KINASE_DOM"/>
    <property type="match status" value="1"/>
</dbReference>
<dbReference type="RefSeq" id="XP_066612979.1">
    <property type="nucleotide sequence ID" value="XM_066758531.1"/>
</dbReference>
<reference evidence="9" key="2">
    <citation type="submission" date="2024-01" db="EMBL/GenBank/DDBJ databases">
        <title>Comparative genomics of Cryptococcus and Kwoniella reveals pathogenesis evolution and contrasting modes of karyotype evolution via chromosome fusion or intercentromeric recombination.</title>
        <authorList>
            <person name="Coelho M.A."/>
            <person name="David-Palma M."/>
            <person name="Shea T."/>
            <person name="Bowers K."/>
            <person name="Mcginley-Smith S."/>
            <person name="Mohammad A.W."/>
            <person name="Gnirke A."/>
            <person name="Yurkov A.M."/>
            <person name="Nowrousian M."/>
            <person name="Sun S."/>
            <person name="Cuomo C.A."/>
            <person name="Heitman J."/>
        </authorList>
    </citation>
    <scope>NUCLEOTIDE SEQUENCE</scope>
    <source>
        <strain evidence="9">IND107</strain>
    </source>
</reference>